<evidence type="ECO:0000313" key="2">
    <source>
        <dbReference type="Proteomes" id="UP001153331"/>
    </source>
</evidence>
<gene>
    <name evidence="1" type="ORF">OPT61_g8482</name>
</gene>
<dbReference type="EMBL" id="JAPHNI010000821">
    <property type="protein sequence ID" value="KAJ8108003.1"/>
    <property type="molecule type" value="Genomic_DNA"/>
</dbReference>
<accession>A0ACC2HZ76</accession>
<protein>
    <submittedName>
        <fullName evidence="1">Uncharacterized protein</fullName>
    </submittedName>
</protein>
<evidence type="ECO:0000313" key="1">
    <source>
        <dbReference type="EMBL" id="KAJ8108003.1"/>
    </source>
</evidence>
<organism evidence="1 2">
    <name type="scientific">Boeremia exigua</name>
    <dbReference type="NCBI Taxonomy" id="749465"/>
    <lineage>
        <taxon>Eukaryota</taxon>
        <taxon>Fungi</taxon>
        <taxon>Dikarya</taxon>
        <taxon>Ascomycota</taxon>
        <taxon>Pezizomycotina</taxon>
        <taxon>Dothideomycetes</taxon>
        <taxon>Pleosporomycetidae</taxon>
        <taxon>Pleosporales</taxon>
        <taxon>Pleosporineae</taxon>
        <taxon>Didymellaceae</taxon>
        <taxon>Boeremia</taxon>
    </lineage>
</organism>
<reference evidence="1" key="1">
    <citation type="submission" date="2022-11" db="EMBL/GenBank/DDBJ databases">
        <title>Genome Sequence of Boeremia exigua.</title>
        <authorList>
            <person name="Buettner E."/>
        </authorList>
    </citation>
    <scope>NUCLEOTIDE SEQUENCE</scope>
    <source>
        <strain evidence="1">CU02</strain>
    </source>
</reference>
<name>A0ACC2HZ76_9PLEO</name>
<dbReference type="Proteomes" id="UP001153331">
    <property type="component" value="Unassembled WGS sequence"/>
</dbReference>
<proteinExistence type="predicted"/>
<sequence>MFAHTLPRYTPRTSAPGGRDLERKGELGLAMTSARGPDTEPVLVPGVRMRAIARPLYMENTPWVPTHETLRLPAGLNLISNTYPCHTVHPSTAGYFLTYAHRNQEAHDSLQCCTMAPITIVVCRMGFLVNKSKTTVCDGVRNRSSSGVKLIDSAPGPRYPDIASLERYISANVHEIAVPIDVKQFGYGQSNPTYQLTDKNGKKFVMRKKPPGQLLSKTAHKVDREYRIIHALENTDVPVPKAYALCQDESVVGSDFYIMEFLDGRIFEDPAIPDVTPEERTKMWHSAITTLAKFHRVKPASVNLSSYGKPTGFYNRQIATFNTISQAQAATKDKETGQPVGKIPHQDDMVAFFSDPATQPRDKGTFIHGDYKIDNLVFHKTQPHVIGILDWEMSTIGHPLSDLTNLLSPYVTASSDKARSVGRAHAGFVPHATPGLPTREQLVAWYAETAGWDPRAELTWGDAFAMYRNTIIMQGIAARYAARQASSAQAKDYGAMMVPYAEITWDLVQEFKGGQGKGGKAKL</sequence>
<comment type="caution">
    <text evidence="1">The sequence shown here is derived from an EMBL/GenBank/DDBJ whole genome shotgun (WGS) entry which is preliminary data.</text>
</comment>
<keyword evidence="2" id="KW-1185">Reference proteome</keyword>